<accession>A0ACA9S5I6</accession>
<gene>
    <name evidence="1" type="ORF">RPERSI_LOCUS26676</name>
</gene>
<organism evidence="1 2">
    <name type="scientific">Racocetra persica</name>
    <dbReference type="NCBI Taxonomy" id="160502"/>
    <lineage>
        <taxon>Eukaryota</taxon>
        <taxon>Fungi</taxon>
        <taxon>Fungi incertae sedis</taxon>
        <taxon>Mucoromycota</taxon>
        <taxon>Glomeromycotina</taxon>
        <taxon>Glomeromycetes</taxon>
        <taxon>Diversisporales</taxon>
        <taxon>Gigasporaceae</taxon>
        <taxon>Racocetra</taxon>
    </lineage>
</organism>
<evidence type="ECO:0000313" key="2">
    <source>
        <dbReference type="Proteomes" id="UP000789920"/>
    </source>
</evidence>
<feature type="non-terminal residue" evidence="1">
    <location>
        <position position="286"/>
    </location>
</feature>
<dbReference type="EMBL" id="CAJVQC010091778">
    <property type="protein sequence ID" value="CAG8826196.1"/>
    <property type="molecule type" value="Genomic_DNA"/>
</dbReference>
<feature type="non-terminal residue" evidence="1">
    <location>
        <position position="1"/>
    </location>
</feature>
<dbReference type="Proteomes" id="UP000789920">
    <property type="component" value="Unassembled WGS sequence"/>
</dbReference>
<name>A0ACA9S5I6_9GLOM</name>
<protein>
    <submittedName>
        <fullName evidence="1">34531_t:CDS:1</fullName>
    </submittedName>
</protein>
<proteinExistence type="predicted"/>
<comment type="caution">
    <text evidence="1">The sequence shown here is derived from an EMBL/GenBank/DDBJ whole genome shotgun (WGS) entry which is preliminary data.</text>
</comment>
<evidence type="ECO:0000313" key="1">
    <source>
        <dbReference type="EMBL" id="CAG8826196.1"/>
    </source>
</evidence>
<sequence>SRLEDDNDEFEVIIDNNSGNNDIERNAIHKLFGLETSVLATALCPNPKGSSKFQLSIDDLTFVGQPVFMNRADENKQNKEATKRTGDNENSKRTGDSENSKRTGDSENSKRTGDGENSTDLDENEELQKQLSRLTTYEEPPIEEATTQTPFSVTSGNSEVSSTSTNQQHTFFHLVFVLDPPELELYKQVDSIYKHVITKLTAALQYEQQRYKLDIASMDKLMEITLEKSSLARTIRQVYESISTDSIAHVMVNDYIDLSLQIPPLAPTTLFTPGNEMEVHEYTHYP</sequence>
<keyword evidence="2" id="KW-1185">Reference proteome</keyword>
<reference evidence="1" key="1">
    <citation type="submission" date="2021-06" db="EMBL/GenBank/DDBJ databases">
        <authorList>
            <person name="Kallberg Y."/>
            <person name="Tangrot J."/>
            <person name="Rosling A."/>
        </authorList>
    </citation>
    <scope>NUCLEOTIDE SEQUENCE</scope>
    <source>
        <strain evidence="1">MA461A</strain>
    </source>
</reference>